<reference evidence="1 2" key="1">
    <citation type="submission" date="2019-09" db="EMBL/GenBank/DDBJ databases">
        <title>Geobacter sp. Red96, a novel strain isolated from paddy soil.</title>
        <authorList>
            <person name="Xu Z."/>
            <person name="Masuda Y."/>
            <person name="Itoh H."/>
            <person name="Senoo K."/>
        </authorList>
    </citation>
    <scope>NUCLEOTIDE SEQUENCE [LARGE SCALE GENOMIC DNA]</scope>
    <source>
        <strain evidence="1 2">Red96</strain>
    </source>
</reference>
<protein>
    <submittedName>
        <fullName evidence="1">Uncharacterized protein</fullName>
    </submittedName>
</protein>
<dbReference type="RefSeq" id="WP_151128075.1">
    <property type="nucleotide sequence ID" value="NZ_VZQZ01000004.1"/>
</dbReference>
<sequence length="136" mass="15282">MTSREAFQGIRKIEACYGEKFLPVDVAPIWNDLLQQPAAAMAHTVGEMSMIWRRMPTADQLLAKVKAWTARLELTAVEKGMTEGQALFSLMNGFLSGKIPETEYIQGLYVMAETFGKPEYAHDAARREEQMKARAP</sequence>
<organism evidence="1 2">
    <name type="scientific">Oryzomonas japonica</name>
    <dbReference type="NCBI Taxonomy" id="2603858"/>
    <lineage>
        <taxon>Bacteria</taxon>
        <taxon>Pseudomonadati</taxon>
        <taxon>Thermodesulfobacteriota</taxon>
        <taxon>Desulfuromonadia</taxon>
        <taxon>Geobacterales</taxon>
        <taxon>Geobacteraceae</taxon>
        <taxon>Oryzomonas</taxon>
    </lineage>
</organism>
<comment type="caution">
    <text evidence="1">The sequence shown here is derived from an EMBL/GenBank/DDBJ whole genome shotgun (WGS) entry which is preliminary data.</text>
</comment>
<evidence type="ECO:0000313" key="1">
    <source>
        <dbReference type="EMBL" id="KAB0665634.1"/>
    </source>
</evidence>
<dbReference type="AlphaFoldDB" id="A0A7J4ZR21"/>
<gene>
    <name evidence="1" type="ORF">F6V25_07890</name>
</gene>
<dbReference type="Proteomes" id="UP000420562">
    <property type="component" value="Unassembled WGS sequence"/>
</dbReference>
<evidence type="ECO:0000313" key="2">
    <source>
        <dbReference type="Proteomes" id="UP000420562"/>
    </source>
</evidence>
<proteinExistence type="predicted"/>
<name>A0A7J4ZR21_9BACT</name>
<dbReference type="EMBL" id="VZQZ01000004">
    <property type="protein sequence ID" value="KAB0665634.1"/>
    <property type="molecule type" value="Genomic_DNA"/>
</dbReference>
<keyword evidence="2" id="KW-1185">Reference proteome</keyword>
<accession>A0A7J4ZR21</accession>